<keyword evidence="4 7" id="KW-0547">Nucleotide-binding</keyword>
<dbReference type="GO" id="GO:0019288">
    <property type="term" value="P:isopentenyl diphosphate biosynthetic process, methylerythritol 4-phosphate pathway"/>
    <property type="evidence" value="ECO:0007669"/>
    <property type="project" value="UniProtKB-UniRule"/>
</dbReference>
<evidence type="ECO:0000256" key="6">
    <source>
        <dbReference type="ARBA" id="ARBA00032554"/>
    </source>
</evidence>
<evidence type="ECO:0000313" key="10">
    <source>
        <dbReference type="EMBL" id="UTO55286.1"/>
    </source>
</evidence>
<evidence type="ECO:0000313" key="12">
    <source>
        <dbReference type="Proteomes" id="UP001059822"/>
    </source>
</evidence>
<evidence type="ECO:0000256" key="2">
    <source>
        <dbReference type="ARBA" id="ARBA00012052"/>
    </source>
</evidence>
<dbReference type="EMBL" id="CP089286">
    <property type="protein sequence ID" value="UTO55286.1"/>
    <property type="molecule type" value="Genomic_DNA"/>
</dbReference>
<dbReference type="HAMAP" id="MF_00061">
    <property type="entry name" value="IspE"/>
    <property type="match status" value="1"/>
</dbReference>
<keyword evidence="7 10" id="KW-0808">Transferase</keyword>
<protein>
    <recommendedName>
        <fullName evidence="3 7">4-diphosphocytidyl-2-C-methyl-D-erythritol kinase</fullName>
        <shortName evidence="7">CMK</shortName>
        <ecNumber evidence="2 7">2.7.1.148</ecNumber>
    </recommendedName>
    <alternativeName>
        <fullName evidence="6 7">4-(cytidine-5'-diphospho)-2-C-methyl-D-erythritol kinase</fullName>
    </alternativeName>
</protein>
<accession>A0A9Q9BU84</accession>
<keyword evidence="7" id="KW-0067">ATP-binding</keyword>
<dbReference type="InterPro" id="IPR004424">
    <property type="entry name" value="IspE"/>
</dbReference>
<dbReference type="PANTHER" id="PTHR43527:SF2">
    <property type="entry name" value="4-DIPHOSPHOCYTIDYL-2-C-METHYL-D-ERYTHRITOL KINASE, CHLOROPLASTIC"/>
    <property type="match status" value="1"/>
</dbReference>
<sequence length="284" mass="31563">MSKFLIKAPAKVNLFLHIIGVQDDNYHLLESLFVFVKIYDLLEIELDTSKKGVYFSKFTKVSKYNNTIQKAIECLMKSSQINTNVCVNVIKNILISAGLAGGSADAAAVMRLLGKLWNIDMNTLKKIALDIGTDVCACLESKTSFITGIGENVLPLPELCLPKYIILVAPKEKALSSKKVYNAYQQSNFSESIANNLPTNQEGWMDLIYKSRNDLTSTALQFIPDITEMLLALERSNGCLVSRMTGSGSTCFGLFEDANKAACAERNLQLKYPGWWIYNTEIIT</sequence>
<evidence type="ECO:0000256" key="1">
    <source>
        <dbReference type="ARBA" id="ARBA00009684"/>
    </source>
</evidence>
<evidence type="ECO:0000259" key="9">
    <source>
        <dbReference type="Pfam" id="PF08544"/>
    </source>
</evidence>
<dbReference type="GO" id="GO:0050515">
    <property type="term" value="F:4-(cytidine 5'-diphospho)-2-C-methyl-D-erythritol kinase activity"/>
    <property type="evidence" value="ECO:0007669"/>
    <property type="project" value="UniProtKB-UniRule"/>
</dbReference>
<dbReference type="NCBIfam" id="NF011202">
    <property type="entry name" value="PRK14608.1"/>
    <property type="match status" value="1"/>
</dbReference>
<dbReference type="PIRSF" id="PIRSF010376">
    <property type="entry name" value="IspE"/>
    <property type="match status" value="1"/>
</dbReference>
<dbReference type="GO" id="GO:0005524">
    <property type="term" value="F:ATP binding"/>
    <property type="evidence" value="ECO:0007669"/>
    <property type="project" value="UniProtKB-UniRule"/>
</dbReference>
<feature type="domain" description="GHMP kinase C-terminal" evidence="9">
    <location>
        <begin position="215"/>
        <end position="272"/>
    </location>
</feature>
<comment type="catalytic activity">
    <reaction evidence="7">
        <text>4-CDP-2-C-methyl-D-erythritol + ATP = 4-CDP-2-C-methyl-D-erythritol 2-phosphate + ADP + H(+)</text>
        <dbReference type="Rhea" id="RHEA:18437"/>
        <dbReference type="ChEBI" id="CHEBI:15378"/>
        <dbReference type="ChEBI" id="CHEBI:30616"/>
        <dbReference type="ChEBI" id="CHEBI:57823"/>
        <dbReference type="ChEBI" id="CHEBI:57919"/>
        <dbReference type="ChEBI" id="CHEBI:456216"/>
        <dbReference type="EC" id="2.7.1.148"/>
    </reaction>
</comment>
<dbReference type="PANTHER" id="PTHR43527">
    <property type="entry name" value="4-DIPHOSPHOCYTIDYL-2-C-METHYL-D-ERYTHRITOL KINASE, CHLOROPLASTIC"/>
    <property type="match status" value="1"/>
</dbReference>
<keyword evidence="5 7" id="KW-0414">Isoprene biosynthesis</keyword>
<reference evidence="10" key="1">
    <citation type="journal article" date="2022" name="Microorganisms">
        <title>Assembly and Comparison of Ca. Neoehrlichia mikurensis Genomes.</title>
        <authorList>
            <person name="Azagi T."/>
            <person name="Dirks R.P."/>
            <person name="Yebra-Pimentel E.S."/>
            <person name="Schaap P.J."/>
            <person name="Koehorst J.J."/>
            <person name="Esser H.J."/>
            <person name="Sprong H."/>
        </authorList>
    </citation>
    <scope>NUCLEOTIDE SEQUENCE</scope>
    <source>
        <strain evidence="11">18-2804</strain>
        <strain evidence="10">18-2837</strain>
    </source>
</reference>
<dbReference type="RefSeq" id="WP_218194160.1">
    <property type="nucleotide sequence ID" value="NZ_CP054597.1"/>
</dbReference>
<dbReference type="NCBIfam" id="TIGR00154">
    <property type="entry name" value="ispE"/>
    <property type="match status" value="1"/>
</dbReference>
<dbReference type="InterPro" id="IPR013750">
    <property type="entry name" value="GHMP_kinase_C_dom"/>
</dbReference>
<organism evidence="10 12">
    <name type="scientific">Neoehrlichia mikurensis</name>
    <dbReference type="NCBI Taxonomy" id="89586"/>
    <lineage>
        <taxon>Bacteria</taxon>
        <taxon>Pseudomonadati</taxon>
        <taxon>Pseudomonadota</taxon>
        <taxon>Alphaproteobacteria</taxon>
        <taxon>Rickettsiales</taxon>
        <taxon>Anaplasmataceae</taxon>
        <taxon>Candidatus Neoehrlichia</taxon>
    </lineage>
</organism>
<feature type="active site" evidence="7">
    <location>
        <position position="11"/>
    </location>
</feature>
<dbReference type="EMBL" id="CP089285">
    <property type="protein sequence ID" value="UTO56206.1"/>
    <property type="molecule type" value="Genomic_DNA"/>
</dbReference>
<dbReference type="InterPro" id="IPR006204">
    <property type="entry name" value="GHMP_kinase_N_dom"/>
</dbReference>
<name>A0A9Q9BU84_9RICK</name>
<comment type="function">
    <text evidence="7">Catalyzes the phosphorylation of the position 2 hydroxy group of 4-diphosphocytidyl-2C-methyl-D-erythritol.</text>
</comment>
<gene>
    <name evidence="7" type="primary">ispE</name>
    <name evidence="11" type="ORF">LUA81_03760</name>
    <name evidence="10" type="ORF">LUA82_03795</name>
</gene>
<evidence type="ECO:0000313" key="13">
    <source>
        <dbReference type="Proteomes" id="UP001059985"/>
    </source>
</evidence>
<keyword evidence="13" id="KW-1185">Reference proteome</keyword>
<comment type="pathway">
    <text evidence="7">Isoprenoid biosynthesis; isopentenyl diphosphate biosynthesis via DXP pathway; isopentenyl diphosphate from 1-deoxy-D-xylulose 5-phosphate: step 3/6.</text>
</comment>
<feature type="active site" evidence="7">
    <location>
        <position position="134"/>
    </location>
</feature>
<feature type="domain" description="GHMP kinase N-terminal" evidence="8">
    <location>
        <begin position="66"/>
        <end position="139"/>
    </location>
</feature>
<dbReference type="Pfam" id="PF00288">
    <property type="entry name" value="GHMP_kinases_N"/>
    <property type="match status" value="1"/>
</dbReference>
<evidence type="ECO:0000256" key="7">
    <source>
        <dbReference type="HAMAP-Rule" id="MF_00061"/>
    </source>
</evidence>
<dbReference type="Proteomes" id="UP001059985">
    <property type="component" value="Chromosome"/>
</dbReference>
<keyword evidence="7 10" id="KW-0418">Kinase</keyword>
<dbReference type="Pfam" id="PF08544">
    <property type="entry name" value="GHMP_kinases_C"/>
    <property type="match status" value="1"/>
</dbReference>
<evidence type="ECO:0000256" key="4">
    <source>
        <dbReference type="ARBA" id="ARBA00022741"/>
    </source>
</evidence>
<comment type="similarity">
    <text evidence="1 7">Belongs to the GHMP kinase family. IspE subfamily.</text>
</comment>
<dbReference type="AlphaFoldDB" id="A0A9Q9BU84"/>
<evidence type="ECO:0000313" key="11">
    <source>
        <dbReference type="EMBL" id="UTO56206.1"/>
    </source>
</evidence>
<evidence type="ECO:0000256" key="3">
    <source>
        <dbReference type="ARBA" id="ARBA00017473"/>
    </source>
</evidence>
<dbReference type="Proteomes" id="UP001059822">
    <property type="component" value="Chromosome"/>
</dbReference>
<dbReference type="EC" id="2.7.1.148" evidence="2 7"/>
<proteinExistence type="inferred from homology"/>
<evidence type="ECO:0000256" key="5">
    <source>
        <dbReference type="ARBA" id="ARBA00023229"/>
    </source>
</evidence>
<feature type="binding site" evidence="7">
    <location>
        <begin position="94"/>
        <end position="104"/>
    </location>
    <ligand>
        <name>ATP</name>
        <dbReference type="ChEBI" id="CHEBI:30616"/>
    </ligand>
</feature>
<evidence type="ECO:0000259" key="8">
    <source>
        <dbReference type="Pfam" id="PF00288"/>
    </source>
</evidence>
<dbReference type="GO" id="GO:0016114">
    <property type="term" value="P:terpenoid biosynthetic process"/>
    <property type="evidence" value="ECO:0007669"/>
    <property type="project" value="UniProtKB-UniRule"/>
</dbReference>